<dbReference type="EMBL" id="JAMPLM010000077">
    <property type="protein sequence ID" value="MEP1062625.1"/>
    <property type="molecule type" value="Genomic_DNA"/>
</dbReference>
<dbReference type="PROSITE" id="PS50293">
    <property type="entry name" value="TPR_REGION"/>
    <property type="match status" value="5"/>
</dbReference>
<dbReference type="PROSITE" id="PS50005">
    <property type="entry name" value="TPR"/>
    <property type="match status" value="6"/>
</dbReference>
<feature type="repeat" description="TPR" evidence="4">
    <location>
        <begin position="238"/>
        <end position="271"/>
    </location>
</feature>
<evidence type="ECO:0000256" key="2">
    <source>
        <dbReference type="ARBA" id="ARBA00022676"/>
    </source>
</evidence>
<sequence>MRTAQVLSVMLLLTLGTLPKLAAAQSLEQLVQQGRTAQAAKQYSQAEAAWRRVLGQDPKNADAYLGLGHALSGQKGFAEAIAAYRQALTLNPKNADAYLGLGHALSGQKGFAEAIAAYRQALTLNPKNAEAYLGLGHVLSDRKRFAEAIAAYRQAIKLNPRYDTAYLKLGHVLSDQKQFAEAIAAYRQAIKLNPQSVSAYLNLGAVLSEQKQFDEAIAAYRQVLSLPDDTATLLTAHTLAYNGLGLIFQQQGQLTAAIGAYQLALQVDPSYAYAQTNLLEAQRLLALKQVPQRLALAETRYLTRDTVTPLKRSVVKIIARFPHSAKGSGYGTGFVVKRKGNKAWIVTNRHVVLEPDTQQRGEDLQVELYYGNPPAGMPVARLEKAQVRLLQMTEPNDPLDLAVLEVTDLPVDIQPLPVRQQTAGDRLNVRLIGHSGAQAWQVDETESLGFVNSQLKDRLLLRLDLRKGASGSPILDAQNRVLGVLFGDITLETTGLGTAYPINVVMNKLAAWGVKLP</sequence>
<keyword evidence="2" id="KW-0328">Glycosyltransferase</keyword>
<dbReference type="InterPro" id="IPR019734">
    <property type="entry name" value="TPR_rpt"/>
</dbReference>
<protein>
    <submittedName>
        <fullName evidence="7">Tetratricopeptide repeat protein</fullName>
    </submittedName>
</protein>
<dbReference type="PANTHER" id="PTHR44835:SF1">
    <property type="entry name" value="PROTEIN O-GLCNAC TRANSFERASE"/>
    <property type="match status" value="1"/>
</dbReference>
<evidence type="ECO:0000313" key="8">
    <source>
        <dbReference type="Proteomes" id="UP001476950"/>
    </source>
</evidence>
<comment type="caution">
    <text evidence="7">The sequence shown here is derived from an EMBL/GenBank/DDBJ whole genome shotgun (WGS) entry which is preliminary data.</text>
</comment>
<organism evidence="7 8">
    <name type="scientific">Stenomitos frigidus AS-A4</name>
    <dbReference type="NCBI Taxonomy" id="2933935"/>
    <lineage>
        <taxon>Bacteria</taxon>
        <taxon>Bacillati</taxon>
        <taxon>Cyanobacteriota</taxon>
        <taxon>Cyanophyceae</taxon>
        <taxon>Leptolyngbyales</taxon>
        <taxon>Leptolyngbyaceae</taxon>
        <taxon>Stenomitos</taxon>
    </lineage>
</organism>
<keyword evidence="5" id="KW-0732">Signal</keyword>
<dbReference type="SUPFAM" id="SSF48452">
    <property type="entry name" value="TPR-like"/>
    <property type="match status" value="1"/>
</dbReference>
<dbReference type="InterPro" id="IPR051939">
    <property type="entry name" value="Glycosyltr_41/O-GlcNAc_trsf"/>
</dbReference>
<dbReference type="InterPro" id="IPR009003">
    <property type="entry name" value="Peptidase_S1_PA"/>
</dbReference>
<evidence type="ECO:0000256" key="5">
    <source>
        <dbReference type="SAM" id="SignalP"/>
    </source>
</evidence>
<gene>
    <name evidence="7" type="ORF">NDI38_30085</name>
</gene>
<accession>A0ABV0KWD8</accession>
<name>A0ABV0KWD8_9CYAN</name>
<evidence type="ECO:0000256" key="3">
    <source>
        <dbReference type="ARBA" id="ARBA00022679"/>
    </source>
</evidence>
<dbReference type="Pfam" id="PF13414">
    <property type="entry name" value="TPR_11"/>
    <property type="match status" value="1"/>
</dbReference>
<keyword evidence="3" id="KW-0808">Transferase</keyword>
<feature type="repeat" description="TPR" evidence="4">
    <location>
        <begin position="163"/>
        <end position="196"/>
    </location>
</feature>
<proteinExistence type="predicted"/>
<dbReference type="Gene3D" id="1.25.40.10">
    <property type="entry name" value="Tetratricopeptide repeat domain"/>
    <property type="match status" value="3"/>
</dbReference>
<keyword evidence="4" id="KW-0802">TPR repeat</keyword>
<feature type="repeat" description="TPR" evidence="4">
    <location>
        <begin position="197"/>
        <end position="230"/>
    </location>
</feature>
<dbReference type="InterPro" id="IPR043504">
    <property type="entry name" value="Peptidase_S1_PA_chymotrypsin"/>
</dbReference>
<dbReference type="RefSeq" id="WP_190451919.1">
    <property type="nucleotide sequence ID" value="NZ_JAMPLM010000077.1"/>
</dbReference>
<feature type="repeat" description="TPR" evidence="4">
    <location>
        <begin position="61"/>
        <end position="94"/>
    </location>
</feature>
<dbReference type="Pfam" id="PF00515">
    <property type="entry name" value="TPR_1"/>
    <property type="match status" value="1"/>
</dbReference>
<dbReference type="SMART" id="SM00028">
    <property type="entry name" value="TPR"/>
    <property type="match status" value="7"/>
</dbReference>
<dbReference type="Proteomes" id="UP001476950">
    <property type="component" value="Unassembled WGS sequence"/>
</dbReference>
<dbReference type="SUPFAM" id="SSF50494">
    <property type="entry name" value="Trypsin-like serine proteases"/>
    <property type="match status" value="1"/>
</dbReference>
<feature type="repeat" description="TPR" evidence="4">
    <location>
        <begin position="129"/>
        <end position="162"/>
    </location>
</feature>
<comment type="pathway">
    <text evidence="1">Protein modification; protein glycosylation.</text>
</comment>
<evidence type="ECO:0000256" key="1">
    <source>
        <dbReference type="ARBA" id="ARBA00004922"/>
    </source>
</evidence>
<keyword evidence="8" id="KW-1185">Reference proteome</keyword>
<feature type="chain" id="PRO_5046003071" evidence="5">
    <location>
        <begin position="23"/>
        <end position="517"/>
    </location>
</feature>
<reference evidence="7 8" key="1">
    <citation type="submission" date="2022-04" db="EMBL/GenBank/DDBJ databases">
        <title>Positive selection, recombination, and allopatry shape intraspecific diversity of widespread and dominant cyanobacteria.</title>
        <authorList>
            <person name="Wei J."/>
            <person name="Shu W."/>
            <person name="Hu C."/>
        </authorList>
    </citation>
    <scope>NUCLEOTIDE SEQUENCE [LARGE SCALE GENOMIC DNA]</scope>
    <source>
        <strain evidence="7 8">AS-A4</strain>
    </source>
</reference>
<dbReference type="Pfam" id="PF23914">
    <property type="entry name" value="TPR_CcmH_CycH"/>
    <property type="match status" value="1"/>
</dbReference>
<feature type="repeat" description="TPR" evidence="4">
    <location>
        <begin position="95"/>
        <end position="128"/>
    </location>
</feature>
<dbReference type="InterPro" id="IPR056413">
    <property type="entry name" value="TPR_CcmH_CycH"/>
</dbReference>
<evidence type="ECO:0000256" key="4">
    <source>
        <dbReference type="PROSITE-ProRule" id="PRU00339"/>
    </source>
</evidence>
<evidence type="ECO:0000259" key="6">
    <source>
        <dbReference type="Pfam" id="PF23914"/>
    </source>
</evidence>
<dbReference type="Gene3D" id="2.40.10.10">
    <property type="entry name" value="Trypsin-like serine proteases"/>
    <property type="match status" value="2"/>
</dbReference>
<feature type="domain" description="Cytochrome c-type biogenesis protein H TPR" evidence="6">
    <location>
        <begin position="116"/>
        <end position="226"/>
    </location>
</feature>
<feature type="signal peptide" evidence="5">
    <location>
        <begin position="1"/>
        <end position="22"/>
    </location>
</feature>
<evidence type="ECO:0000313" key="7">
    <source>
        <dbReference type="EMBL" id="MEP1062625.1"/>
    </source>
</evidence>
<dbReference type="InterPro" id="IPR011990">
    <property type="entry name" value="TPR-like_helical_dom_sf"/>
</dbReference>
<dbReference type="Pfam" id="PF13365">
    <property type="entry name" value="Trypsin_2"/>
    <property type="match status" value="1"/>
</dbReference>
<dbReference type="PANTHER" id="PTHR44835">
    <property type="entry name" value="UDP-N-ACETYLGLUCOSAMINE--PEPTIDE N-ACETYLGLUCOSAMINYLTRANSFERASE SPINDLY-RELATED"/>
    <property type="match status" value="1"/>
</dbReference>